<organism evidence="8 9">
    <name type="scientific">Faecalicatena faecalis</name>
    <dbReference type="NCBI Taxonomy" id="2726362"/>
    <lineage>
        <taxon>Bacteria</taxon>
        <taxon>Bacillati</taxon>
        <taxon>Bacillota</taxon>
        <taxon>Clostridia</taxon>
        <taxon>Lachnospirales</taxon>
        <taxon>Lachnospiraceae</taxon>
        <taxon>Faecalicatena</taxon>
    </lineage>
</organism>
<feature type="transmembrane region" description="Helical" evidence="5">
    <location>
        <begin position="167"/>
        <end position="186"/>
    </location>
</feature>
<dbReference type="InterPro" id="IPR003593">
    <property type="entry name" value="AAA+_ATPase"/>
</dbReference>
<proteinExistence type="predicted"/>
<dbReference type="PROSITE" id="PS50929">
    <property type="entry name" value="ABC_TM1F"/>
    <property type="match status" value="1"/>
</dbReference>
<keyword evidence="3 5" id="KW-1133">Transmembrane helix</keyword>
<dbReference type="InterPro" id="IPR003439">
    <property type="entry name" value="ABC_transporter-like_ATP-bd"/>
</dbReference>
<protein>
    <submittedName>
        <fullName evidence="8">ABC transporter ATP-binding protein/permease</fullName>
    </submittedName>
</protein>
<feature type="transmembrane region" description="Helical" evidence="5">
    <location>
        <begin position="139"/>
        <end position="161"/>
    </location>
</feature>
<evidence type="ECO:0000256" key="3">
    <source>
        <dbReference type="ARBA" id="ARBA00022989"/>
    </source>
</evidence>
<dbReference type="InterPro" id="IPR039421">
    <property type="entry name" value="Type_1_exporter"/>
</dbReference>
<dbReference type="GO" id="GO:0005524">
    <property type="term" value="F:ATP binding"/>
    <property type="evidence" value="ECO:0007669"/>
    <property type="project" value="UniProtKB-KW"/>
</dbReference>
<evidence type="ECO:0000259" key="7">
    <source>
        <dbReference type="PROSITE" id="PS50929"/>
    </source>
</evidence>
<dbReference type="PANTHER" id="PTHR43394:SF1">
    <property type="entry name" value="ATP-BINDING CASSETTE SUB-FAMILY B MEMBER 10, MITOCHONDRIAL"/>
    <property type="match status" value="1"/>
</dbReference>
<keyword evidence="9" id="KW-1185">Reference proteome</keyword>
<evidence type="ECO:0000256" key="4">
    <source>
        <dbReference type="ARBA" id="ARBA00023136"/>
    </source>
</evidence>
<dbReference type="RefSeq" id="WP_216245602.1">
    <property type="nucleotide sequence ID" value="NZ_JABACJ020000044.1"/>
</dbReference>
<feature type="transmembrane region" description="Helical" evidence="5">
    <location>
        <begin position="254"/>
        <end position="276"/>
    </location>
</feature>
<dbReference type="SMART" id="SM00382">
    <property type="entry name" value="AAA"/>
    <property type="match status" value="1"/>
</dbReference>
<feature type="domain" description="ABC transporter" evidence="6">
    <location>
        <begin position="345"/>
        <end position="580"/>
    </location>
</feature>
<feature type="domain" description="ABC transmembrane type-1" evidence="7">
    <location>
        <begin position="29"/>
        <end position="311"/>
    </location>
</feature>
<feature type="transmembrane region" description="Helical" evidence="5">
    <location>
        <begin position="282"/>
        <end position="300"/>
    </location>
</feature>
<gene>
    <name evidence="8" type="ORF">HGO97_023230</name>
</gene>
<accession>A0ABS6DB57</accession>
<reference evidence="8 9" key="1">
    <citation type="submission" date="2021-06" db="EMBL/GenBank/DDBJ databases">
        <title>Faecalicatena sp. nov. isolated from porcine feces.</title>
        <authorList>
            <person name="Oh B.S."/>
            <person name="Lee J.H."/>
        </authorList>
    </citation>
    <scope>NUCLEOTIDE SEQUENCE [LARGE SCALE GENOMIC DNA]</scope>
    <source>
        <strain evidence="8 9">AGMB00832</strain>
    </source>
</reference>
<dbReference type="PANTHER" id="PTHR43394">
    <property type="entry name" value="ATP-DEPENDENT PERMEASE MDL1, MITOCHONDRIAL"/>
    <property type="match status" value="1"/>
</dbReference>
<keyword evidence="8" id="KW-0547">Nucleotide-binding</keyword>
<evidence type="ECO:0000313" key="9">
    <source>
        <dbReference type="Proteomes" id="UP000723714"/>
    </source>
</evidence>
<dbReference type="EMBL" id="JABACJ020000044">
    <property type="protein sequence ID" value="MBU3878714.1"/>
    <property type="molecule type" value="Genomic_DNA"/>
</dbReference>
<keyword evidence="8" id="KW-0067">ATP-binding</keyword>
<comment type="subcellular location">
    <subcellularLocation>
        <location evidence="1">Membrane</location>
        <topology evidence="1">Multi-pass membrane protein</topology>
    </subcellularLocation>
</comment>
<dbReference type="Pfam" id="PF00005">
    <property type="entry name" value="ABC_tran"/>
    <property type="match status" value="1"/>
</dbReference>
<dbReference type="InterPro" id="IPR011527">
    <property type="entry name" value="ABC1_TM_dom"/>
</dbReference>
<sequence length="585" mass="65185">MNKEEQKFTRLKNVIRLSKRLKKYRLRMVAAIAAGVGNQLSIVAASVLGAWTVGLAIDGKLMQELNYVIAATIAAIIIRIVFYALEMWICHDVAFKVLADFRIQLFDSIERVSPAILLNMRSGQLASTLMGDVEIMEWFFAHTFGSVLVAVITPVILMIILWQILPILDLVMLLFAVAAVIIPIWMKKKADEQGREVREALADANAVTLEGVQGLKEILTLNYRTGYEEKNRAYLERMYKKQFSYSKRLGTEGMLLQMVLGVSGLVAALIAAWYVGKDGMAASMYTIIVVLSAMILGPVIEICNTARNFGLIFAAADRIYRVLEAKPLVQDSGNDINTKDLTPEICFENVSFRYREDLEAAVEDISFRIQPGEHVAIAGASGAGKTTCIQLLLRNWDTEKGCIRIGGKDIRDISLRSLNEMYATVLQDVYLFQIPILENIRLGRSSATDEEVMEAARKAFAHEFITELPDGYQTIAGEGGVKLSGGQRQRIAIARAFLKGSPILVFDEAVSNLDTENERKIQESIEQSAQNCTVVMIAHRMSTIKSADRIICMDHGKVAEMGTFEELMKKNGYLKKLLENSEDMK</sequence>
<dbReference type="PROSITE" id="PS50893">
    <property type="entry name" value="ABC_TRANSPORTER_2"/>
    <property type="match status" value="1"/>
</dbReference>
<keyword evidence="2 5" id="KW-0812">Transmembrane</keyword>
<dbReference type="Proteomes" id="UP000723714">
    <property type="component" value="Unassembled WGS sequence"/>
</dbReference>
<feature type="transmembrane region" description="Helical" evidence="5">
    <location>
        <begin position="65"/>
        <end position="85"/>
    </location>
</feature>
<dbReference type="PROSITE" id="PS00211">
    <property type="entry name" value="ABC_TRANSPORTER_1"/>
    <property type="match status" value="1"/>
</dbReference>
<evidence type="ECO:0000256" key="5">
    <source>
        <dbReference type="SAM" id="Phobius"/>
    </source>
</evidence>
<name>A0ABS6DB57_9FIRM</name>
<dbReference type="InterPro" id="IPR017871">
    <property type="entry name" value="ABC_transporter-like_CS"/>
</dbReference>
<evidence type="ECO:0000256" key="1">
    <source>
        <dbReference type="ARBA" id="ARBA00004141"/>
    </source>
</evidence>
<evidence type="ECO:0000256" key="2">
    <source>
        <dbReference type="ARBA" id="ARBA00022692"/>
    </source>
</evidence>
<evidence type="ECO:0000313" key="8">
    <source>
        <dbReference type="EMBL" id="MBU3878714.1"/>
    </source>
</evidence>
<dbReference type="Pfam" id="PF00664">
    <property type="entry name" value="ABC_membrane"/>
    <property type="match status" value="1"/>
</dbReference>
<feature type="transmembrane region" description="Helical" evidence="5">
    <location>
        <begin position="28"/>
        <end position="53"/>
    </location>
</feature>
<evidence type="ECO:0000259" key="6">
    <source>
        <dbReference type="PROSITE" id="PS50893"/>
    </source>
</evidence>
<keyword evidence="4 5" id="KW-0472">Membrane</keyword>
<dbReference type="CDD" id="cd07346">
    <property type="entry name" value="ABC_6TM_exporters"/>
    <property type="match status" value="1"/>
</dbReference>
<comment type="caution">
    <text evidence="8">The sequence shown here is derived from an EMBL/GenBank/DDBJ whole genome shotgun (WGS) entry which is preliminary data.</text>
</comment>